<dbReference type="AlphaFoldDB" id="A0A0F5JLS3"/>
<evidence type="ECO:0000313" key="6">
    <source>
        <dbReference type="EMBL" id="KKB58761.1"/>
    </source>
</evidence>
<evidence type="ECO:0000256" key="4">
    <source>
        <dbReference type="ARBA" id="ARBA00023163"/>
    </source>
</evidence>
<dbReference type="InterPro" id="IPR013324">
    <property type="entry name" value="RNA_pol_sigma_r3/r4-like"/>
</dbReference>
<dbReference type="NCBIfam" id="TIGR02937">
    <property type="entry name" value="sigma70-ECF"/>
    <property type="match status" value="1"/>
</dbReference>
<dbReference type="EMBL" id="AQHV01000005">
    <property type="protein sequence ID" value="KKB58761.1"/>
    <property type="molecule type" value="Genomic_DNA"/>
</dbReference>
<dbReference type="GO" id="GO:0003677">
    <property type="term" value="F:DNA binding"/>
    <property type="evidence" value="ECO:0007669"/>
    <property type="project" value="InterPro"/>
</dbReference>
<dbReference type="Pfam" id="PF04542">
    <property type="entry name" value="Sigma70_r2"/>
    <property type="match status" value="1"/>
</dbReference>
<dbReference type="SUPFAM" id="SSF88659">
    <property type="entry name" value="Sigma3 and sigma4 domains of RNA polymerase sigma factors"/>
    <property type="match status" value="1"/>
</dbReference>
<dbReference type="Gene3D" id="1.10.10.10">
    <property type="entry name" value="Winged helix-like DNA-binding domain superfamily/Winged helix DNA-binding domain"/>
    <property type="match status" value="1"/>
</dbReference>
<feature type="domain" description="HTH luxR-type" evidence="5">
    <location>
        <begin position="127"/>
        <end position="181"/>
    </location>
</feature>
<evidence type="ECO:0000256" key="1">
    <source>
        <dbReference type="ARBA" id="ARBA00010641"/>
    </source>
</evidence>
<dbReference type="InterPro" id="IPR039425">
    <property type="entry name" value="RNA_pol_sigma-70-like"/>
</dbReference>
<dbReference type="SMART" id="SM00421">
    <property type="entry name" value="HTH_LUXR"/>
    <property type="match status" value="1"/>
</dbReference>
<organism evidence="6 7">
    <name type="scientific">Parabacteroides goldsteinii DSM 19448 = WAL 12034</name>
    <dbReference type="NCBI Taxonomy" id="927665"/>
    <lineage>
        <taxon>Bacteria</taxon>
        <taxon>Pseudomonadati</taxon>
        <taxon>Bacteroidota</taxon>
        <taxon>Bacteroidia</taxon>
        <taxon>Bacteroidales</taxon>
        <taxon>Tannerellaceae</taxon>
        <taxon>Parabacteroides</taxon>
    </lineage>
</organism>
<dbReference type="InterPro" id="IPR007627">
    <property type="entry name" value="RNA_pol_sigma70_r2"/>
</dbReference>
<dbReference type="GO" id="GO:0016987">
    <property type="term" value="F:sigma factor activity"/>
    <property type="evidence" value="ECO:0007669"/>
    <property type="project" value="UniProtKB-KW"/>
</dbReference>
<keyword evidence="4" id="KW-0804">Transcription</keyword>
<protein>
    <submittedName>
        <fullName evidence="6">Sigma-70 family RNA polymerase sigma factor</fullName>
    </submittedName>
</protein>
<reference evidence="6 7" key="1">
    <citation type="submission" date="2013-04" db="EMBL/GenBank/DDBJ databases">
        <title>The Genome Sequence of Parabacteroides goldsteinii DSM 19448.</title>
        <authorList>
            <consortium name="The Broad Institute Genomics Platform"/>
            <person name="Earl A."/>
            <person name="Ward D."/>
            <person name="Feldgarden M."/>
            <person name="Gevers D."/>
            <person name="Martens E."/>
            <person name="Sakamoto M."/>
            <person name="Benno Y."/>
            <person name="Song Y."/>
            <person name="Liu C."/>
            <person name="Lee J."/>
            <person name="Bolanos M."/>
            <person name="Vaisanen M.L."/>
            <person name="Finegold S.M."/>
            <person name="Walker B."/>
            <person name="Young S."/>
            <person name="Zeng Q."/>
            <person name="Gargeya S."/>
            <person name="Fitzgerald M."/>
            <person name="Haas B."/>
            <person name="Abouelleil A."/>
            <person name="Allen A.W."/>
            <person name="Alvarado L."/>
            <person name="Arachchi H.M."/>
            <person name="Berlin A.M."/>
            <person name="Chapman S.B."/>
            <person name="Gainer-Dewar J."/>
            <person name="Goldberg J."/>
            <person name="Griggs A."/>
            <person name="Gujja S."/>
            <person name="Hansen M."/>
            <person name="Howarth C."/>
            <person name="Imamovic A."/>
            <person name="Ireland A."/>
            <person name="Larimer J."/>
            <person name="McCowan C."/>
            <person name="Murphy C."/>
            <person name="Pearson M."/>
            <person name="Poon T.W."/>
            <person name="Priest M."/>
            <person name="Roberts A."/>
            <person name="Saif S."/>
            <person name="Shea T."/>
            <person name="Sisk P."/>
            <person name="Sykes S."/>
            <person name="Wortman J."/>
            <person name="Nusbaum C."/>
            <person name="Birren B."/>
        </authorList>
    </citation>
    <scope>NUCLEOTIDE SEQUENCE [LARGE SCALE GENOMIC DNA]</scope>
    <source>
        <strain evidence="6 7">DSM 19448</strain>
    </source>
</reference>
<sequence>MEQDIELIKQLQKGSYKAFNCIYEKYFDLLYGFTFQLTHSHDSARELVQETFIKVWIYRDKIDHSLSFKAWLYKLAQNHFFNLVKKQFSTPLFENYLNYNEDERFTTRQPDESFDFEAFNHSLSFAKKKLSPRQLEVFELCKEQGLSANEVAQKLNISEQVVYNYLSQALALLRTEMMPFYTLLLIFFS</sequence>
<dbReference type="STRING" id="927665.HMPREF1535_00896"/>
<dbReference type="SUPFAM" id="SSF88946">
    <property type="entry name" value="Sigma2 domain of RNA polymerase sigma factors"/>
    <property type="match status" value="1"/>
</dbReference>
<gene>
    <name evidence="6" type="ORF">HMPREF1535_00896</name>
</gene>
<name>A0A0F5JLS3_9BACT</name>
<dbReference type="PANTHER" id="PTHR43133">
    <property type="entry name" value="RNA POLYMERASE ECF-TYPE SIGMA FACTO"/>
    <property type="match status" value="1"/>
</dbReference>
<dbReference type="InterPro" id="IPR014284">
    <property type="entry name" value="RNA_pol_sigma-70_dom"/>
</dbReference>
<evidence type="ECO:0000313" key="7">
    <source>
        <dbReference type="Proteomes" id="UP000033047"/>
    </source>
</evidence>
<dbReference type="PATRIC" id="fig|927665.4.peg.915"/>
<dbReference type="InterPro" id="IPR013249">
    <property type="entry name" value="RNA_pol_sigma70_r4_t2"/>
</dbReference>
<dbReference type="InterPro" id="IPR000792">
    <property type="entry name" value="Tscrpt_reg_LuxR_C"/>
</dbReference>
<dbReference type="InterPro" id="IPR036388">
    <property type="entry name" value="WH-like_DNA-bd_sf"/>
</dbReference>
<evidence type="ECO:0000256" key="2">
    <source>
        <dbReference type="ARBA" id="ARBA00023015"/>
    </source>
</evidence>
<dbReference type="InterPro" id="IPR013325">
    <property type="entry name" value="RNA_pol_sigma_r2"/>
</dbReference>
<dbReference type="Pfam" id="PF08281">
    <property type="entry name" value="Sigma70_r4_2"/>
    <property type="match status" value="1"/>
</dbReference>
<keyword evidence="2" id="KW-0805">Transcription regulation</keyword>
<comment type="similarity">
    <text evidence="1">Belongs to the sigma-70 factor family. ECF subfamily.</text>
</comment>
<dbReference type="RefSeq" id="WP_046145398.1">
    <property type="nucleotide sequence ID" value="NZ_KQ033912.1"/>
</dbReference>
<dbReference type="Gene3D" id="1.10.1740.10">
    <property type="match status" value="1"/>
</dbReference>
<accession>A0A0F5JLS3</accession>
<keyword evidence="3" id="KW-0731">Sigma factor</keyword>
<evidence type="ECO:0000256" key="3">
    <source>
        <dbReference type="ARBA" id="ARBA00023082"/>
    </source>
</evidence>
<evidence type="ECO:0000259" key="5">
    <source>
        <dbReference type="SMART" id="SM00421"/>
    </source>
</evidence>
<proteinExistence type="inferred from homology"/>
<dbReference type="GO" id="GO:0006352">
    <property type="term" value="P:DNA-templated transcription initiation"/>
    <property type="evidence" value="ECO:0007669"/>
    <property type="project" value="InterPro"/>
</dbReference>
<comment type="caution">
    <text evidence="6">The sequence shown here is derived from an EMBL/GenBank/DDBJ whole genome shotgun (WGS) entry which is preliminary data.</text>
</comment>
<dbReference type="PANTHER" id="PTHR43133:SF46">
    <property type="entry name" value="RNA POLYMERASE SIGMA-70 FACTOR ECF SUBFAMILY"/>
    <property type="match status" value="1"/>
</dbReference>
<dbReference type="HOGENOM" id="CLU_047691_4_1_10"/>
<dbReference type="Proteomes" id="UP000033047">
    <property type="component" value="Unassembled WGS sequence"/>
</dbReference>